<dbReference type="InterPro" id="IPR012000">
    <property type="entry name" value="Thiamin_PyroP_enz_cen_dom"/>
</dbReference>
<keyword evidence="8" id="KW-0460">Magnesium</keyword>
<dbReference type="EMBL" id="JBHMBW010000104">
    <property type="protein sequence ID" value="MFB9631024.1"/>
    <property type="molecule type" value="Genomic_DNA"/>
</dbReference>
<proteinExistence type="inferred from homology"/>
<organism evidence="15 16">
    <name type="scientific">Nonomuraea helvata</name>
    <dbReference type="NCBI Taxonomy" id="37484"/>
    <lineage>
        <taxon>Bacteria</taxon>
        <taxon>Bacillati</taxon>
        <taxon>Actinomycetota</taxon>
        <taxon>Actinomycetes</taxon>
        <taxon>Streptosporangiales</taxon>
        <taxon>Streptosporangiaceae</taxon>
        <taxon>Nonomuraea</taxon>
    </lineage>
</organism>
<keyword evidence="10" id="KW-0456">Lyase</keyword>
<dbReference type="Gene3D" id="3.40.50.970">
    <property type="match status" value="2"/>
</dbReference>
<reference evidence="15 16" key="1">
    <citation type="submission" date="2024-09" db="EMBL/GenBank/DDBJ databases">
        <authorList>
            <person name="Sun Q."/>
            <person name="Mori K."/>
        </authorList>
    </citation>
    <scope>NUCLEOTIDE SEQUENCE [LARGE SCALE GENOMIC DNA]</scope>
    <source>
        <strain evidence="15 16">JCM 3143</strain>
    </source>
</reference>
<comment type="similarity">
    <text evidence="4 11">Belongs to the TPP enzyme family.</text>
</comment>
<gene>
    <name evidence="15" type="ORF">ACFFSA_48840</name>
</gene>
<feature type="domain" description="Thiamine pyrophosphate enzyme TPP-binding" evidence="13">
    <location>
        <begin position="386"/>
        <end position="527"/>
    </location>
</feature>
<dbReference type="Pfam" id="PF00205">
    <property type="entry name" value="TPP_enzyme_M"/>
    <property type="match status" value="1"/>
</dbReference>
<keyword evidence="6" id="KW-0479">Metal-binding</keyword>
<dbReference type="Gene3D" id="3.40.50.1220">
    <property type="entry name" value="TPP-binding domain"/>
    <property type="match status" value="1"/>
</dbReference>
<evidence type="ECO:0000256" key="2">
    <source>
        <dbReference type="ARBA" id="ARBA00001964"/>
    </source>
</evidence>
<feature type="domain" description="Thiamine pyrophosphate enzyme central" evidence="12">
    <location>
        <begin position="199"/>
        <end position="287"/>
    </location>
</feature>
<keyword evidence="9 11" id="KW-0786">Thiamine pyrophosphate</keyword>
<evidence type="ECO:0000256" key="11">
    <source>
        <dbReference type="RuleBase" id="RU362132"/>
    </source>
</evidence>
<dbReference type="Pfam" id="PF02776">
    <property type="entry name" value="TPP_enzyme_N"/>
    <property type="match status" value="1"/>
</dbReference>
<dbReference type="SUPFAM" id="SSF52518">
    <property type="entry name" value="Thiamin diphosphate-binding fold (THDP-binding)"/>
    <property type="match status" value="2"/>
</dbReference>
<evidence type="ECO:0000259" key="13">
    <source>
        <dbReference type="Pfam" id="PF02775"/>
    </source>
</evidence>
<dbReference type="RefSeq" id="WP_345002230.1">
    <property type="nucleotide sequence ID" value="NZ_BAAAXV010000009.1"/>
</dbReference>
<evidence type="ECO:0000256" key="9">
    <source>
        <dbReference type="ARBA" id="ARBA00023052"/>
    </source>
</evidence>
<dbReference type="InterPro" id="IPR029061">
    <property type="entry name" value="THDP-binding"/>
</dbReference>
<evidence type="ECO:0000256" key="1">
    <source>
        <dbReference type="ARBA" id="ARBA00001920"/>
    </source>
</evidence>
<evidence type="ECO:0000313" key="16">
    <source>
        <dbReference type="Proteomes" id="UP001589532"/>
    </source>
</evidence>
<evidence type="ECO:0000256" key="5">
    <source>
        <dbReference type="ARBA" id="ARBA00020054"/>
    </source>
</evidence>
<dbReference type="Proteomes" id="UP001589532">
    <property type="component" value="Unassembled WGS sequence"/>
</dbReference>
<comment type="function">
    <text evidence="3">Decarboxylates branched-chain and aromatic alpha-keto acids to aldehydes.</text>
</comment>
<evidence type="ECO:0000256" key="6">
    <source>
        <dbReference type="ARBA" id="ARBA00022723"/>
    </source>
</evidence>
<evidence type="ECO:0000259" key="14">
    <source>
        <dbReference type="Pfam" id="PF02776"/>
    </source>
</evidence>
<protein>
    <recommendedName>
        <fullName evidence="5">Alpha-keto-acid decarboxylase</fullName>
    </recommendedName>
</protein>
<dbReference type="InterPro" id="IPR029035">
    <property type="entry name" value="DHS-like_NAD/FAD-binding_dom"/>
</dbReference>
<evidence type="ECO:0000256" key="7">
    <source>
        <dbReference type="ARBA" id="ARBA00022793"/>
    </source>
</evidence>
<sequence length="540" mass="55738">MAFTVADYILTRLSQQQVNTLFGVPAAFCAPLFDAVGPHGIKSVVTASDLEAGYAADGYARTKGLGAVAVANGVGMLSMINAIAGAFVERSPVVVLNGGPNAGNLNNLTDFDVLFSHSTGQPDTDLAAYRLVTASAARAGKASEVPAVVDSAIATAIRKKRPVYVEINRDIWTQACPMPAGPLPLAIPAAGTEQQLAATIVGLIRAAMSPVILVGTEIQRYGLAGKVAELIAKLGVRWSTALLAKSVLPEQGNGWVGVYAPPHSTPAARNAVEHADLLVMLGCVFPSNYATLVTTGGNRIVSAYDGKVKIKGGPKQNAEIGALVSALVTEAAKAPPKPVPAAVDPPAPAPPTGPLTYRQVFERIGAALDDSWLVVPDTFLGVASAANLPVKGRDSFMCGAVWASIGHSVAAAVGASFGSSRRPLVICGDGGFHMTAQALSTLARYARDPVVVVIDNGIYAFEQFLIDDAYFGNPSAQPRPYVVLNRWDFVTFANGLGVQSAQSVNTAAAFDQALATAKASGAPALIVAKVDPHGLPAELS</sequence>
<dbReference type="PANTHER" id="PTHR43452">
    <property type="entry name" value="PYRUVATE DECARBOXYLASE"/>
    <property type="match status" value="1"/>
</dbReference>
<dbReference type="InterPro" id="IPR011766">
    <property type="entry name" value="TPP_enzyme_TPP-bd"/>
</dbReference>
<evidence type="ECO:0000259" key="12">
    <source>
        <dbReference type="Pfam" id="PF00205"/>
    </source>
</evidence>
<dbReference type="SUPFAM" id="SSF52467">
    <property type="entry name" value="DHS-like NAD/FAD-binding domain"/>
    <property type="match status" value="1"/>
</dbReference>
<dbReference type="InterPro" id="IPR012001">
    <property type="entry name" value="Thiamin_PyroP_enz_TPP-bd_dom"/>
</dbReference>
<keyword evidence="16" id="KW-1185">Reference proteome</keyword>
<evidence type="ECO:0000256" key="4">
    <source>
        <dbReference type="ARBA" id="ARBA00007812"/>
    </source>
</evidence>
<accession>A0ABV5SHI6</accession>
<dbReference type="InterPro" id="IPR012110">
    <property type="entry name" value="PDC/IPDC-like"/>
</dbReference>
<comment type="caution">
    <text evidence="15">The sequence shown here is derived from an EMBL/GenBank/DDBJ whole genome shotgun (WGS) entry which is preliminary data.</text>
</comment>
<feature type="domain" description="Thiamine pyrophosphate enzyme N-terminal TPP-binding" evidence="14">
    <location>
        <begin position="4"/>
        <end position="106"/>
    </location>
</feature>
<dbReference type="PANTHER" id="PTHR43452:SF30">
    <property type="entry name" value="PYRUVATE DECARBOXYLASE ISOZYME 1-RELATED"/>
    <property type="match status" value="1"/>
</dbReference>
<comment type="cofactor">
    <cofactor evidence="2">
        <name>thiamine diphosphate</name>
        <dbReference type="ChEBI" id="CHEBI:58937"/>
    </cofactor>
</comment>
<keyword evidence="7" id="KW-0210">Decarboxylase</keyword>
<evidence type="ECO:0000256" key="8">
    <source>
        <dbReference type="ARBA" id="ARBA00022842"/>
    </source>
</evidence>
<evidence type="ECO:0000256" key="10">
    <source>
        <dbReference type="ARBA" id="ARBA00023239"/>
    </source>
</evidence>
<comment type="cofactor">
    <cofactor evidence="1">
        <name>a metal cation</name>
        <dbReference type="ChEBI" id="CHEBI:25213"/>
    </cofactor>
</comment>
<name>A0ABV5SHI6_9ACTN</name>
<evidence type="ECO:0000256" key="3">
    <source>
        <dbReference type="ARBA" id="ARBA00002938"/>
    </source>
</evidence>
<evidence type="ECO:0000313" key="15">
    <source>
        <dbReference type="EMBL" id="MFB9631024.1"/>
    </source>
</evidence>
<dbReference type="Pfam" id="PF02775">
    <property type="entry name" value="TPP_enzyme_C"/>
    <property type="match status" value="1"/>
</dbReference>